<evidence type="ECO:0000313" key="2">
    <source>
        <dbReference type="Proteomes" id="UP000215305"/>
    </source>
</evidence>
<evidence type="ECO:0008006" key="3">
    <source>
        <dbReference type="Google" id="ProtNLM"/>
    </source>
</evidence>
<evidence type="ECO:0000313" key="1">
    <source>
        <dbReference type="EMBL" id="RHZ46416.1"/>
    </source>
</evidence>
<accession>A0A397GAJ5</accession>
<dbReference type="Proteomes" id="UP000215305">
    <property type="component" value="Unassembled WGS sequence"/>
</dbReference>
<dbReference type="InterPro" id="IPR008949">
    <property type="entry name" value="Isoprenoid_synthase_dom_sf"/>
</dbReference>
<dbReference type="GeneID" id="38124983"/>
<dbReference type="SUPFAM" id="SSF48576">
    <property type="entry name" value="Terpenoid synthases"/>
    <property type="match status" value="1"/>
</dbReference>
<dbReference type="Gene3D" id="1.10.600.10">
    <property type="entry name" value="Farnesyl Diphosphate Synthase"/>
    <property type="match status" value="1"/>
</dbReference>
<comment type="caution">
    <text evidence="1">The sequence shown here is derived from an EMBL/GenBank/DDBJ whole genome shotgun (WGS) entry which is preliminary data.</text>
</comment>
<sequence>MAEEAAYELWHEIRRADIDQQGALPKTIKKRDKQFEVMNTAIDCAINLYSSCDPQKIRVVTKAMMLLFLHDDVIEYAYSKDSDTILEQEIGIHGTAEETLRTDPDKGAIWARFVRQTLEIDPVWGPGLLRGMIAWSAFTNEHQHSLRSSFSTLSEYLQFREMDVGNEVIIACLRYSCEFQLTPSDVDAVHDLETLMVRHCLLTNDLFSFNKEQCERVSTGASIVNTVECLRTLMTTSVSAAKSMALTLLWEVEQKMHEVYERGLLEWTDLQALYAQRVIELSAGNYFFSATTYRYSTEAIKVHLDFASKVGASL</sequence>
<dbReference type="OrthoDB" id="3004402at2759"/>
<dbReference type="AlphaFoldDB" id="A0A397GAJ5"/>
<dbReference type="EMBL" id="NKHU02000251">
    <property type="protein sequence ID" value="RHZ46416.1"/>
    <property type="molecule type" value="Genomic_DNA"/>
</dbReference>
<gene>
    <name evidence="1" type="ORF">CDV56_103009</name>
</gene>
<keyword evidence="2" id="KW-1185">Reference proteome</keyword>
<dbReference type="RefSeq" id="XP_026611140.1">
    <property type="nucleotide sequence ID" value="XM_026756628.1"/>
</dbReference>
<name>A0A397GAJ5_ASPTH</name>
<dbReference type="VEuPathDB" id="FungiDB:CDV56_103009"/>
<proteinExistence type="predicted"/>
<dbReference type="Pfam" id="PF19086">
    <property type="entry name" value="Terpene_syn_C_2"/>
    <property type="match status" value="1"/>
</dbReference>
<organism evidence="1 2">
    <name type="scientific">Aspergillus thermomutatus</name>
    <name type="common">Neosartorya pseudofischeri</name>
    <dbReference type="NCBI Taxonomy" id="41047"/>
    <lineage>
        <taxon>Eukaryota</taxon>
        <taxon>Fungi</taxon>
        <taxon>Dikarya</taxon>
        <taxon>Ascomycota</taxon>
        <taxon>Pezizomycotina</taxon>
        <taxon>Eurotiomycetes</taxon>
        <taxon>Eurotiomycetidae</taxon>
        <taxon>Eurotiales</taxon>
        <taxon>Aspergillaceae</taxon>
        <taxon>Aspergillus</taxon>
        <taxon>Aspergillus subgen. Fumigati</taxon>
    </lineage>
</organism>
<protein>
    <recommendedName>
        <fullName evidence="3">Terpene synthase</fullName>
    </recommendedName>
</protein>
<reference evidence="1" key="1">
    <citation type="submission" date="2018-08" db="EMBL/GenBank/DDBJ databases">
        <title>Draft genome sequence of azole-resistant Aspergillus thermomutatus (Neosartorya pseudofischeri) strain HMR AF 39, isolated from a human nasal aspirate.</title>
        <authorList>
            <person name="Parent-Michaud M."/>
            <person name="Dufresne P.J."/>
            <person name="Fournier E."/>
            <person name="Martineau C."/>
            <person name="Moreira S."/>
            <person name="Perkins V."/>
            <person name="De Repentigny L."/>
            <person name="Dufresne S.F."/>
        </authorList>
    </citation>
    <scope>NUCLEOTIDE SEQUENCE [LARGE SCALE GENOMIC DNA]</scope>
    <source>
        <strain evidence="1">HMR AF 39</strain>
    </source>
</reference>